<gene>
    <name evidence="17" type="ORF">BOO71_0009136</name>
</gene>
<keyword evidence="9" id="KW-0326">Glycosidase</keyword>
<evidence type="ECO:0000256" key="5">
    <source>
        <dbReference type="ARBA" id="ARBA00012754"/>
    </source>
</evidence>
<dbReference type="STRING" id="249408.BOO71_0009136"/>
<reference evidence="17 18" key="1">
    <citation type="submission" date="2017-01" db="EMBL/GenBank/DDBJ databases">
        <title>Genome Analysis of Deinococcus marmoris KOPRI26562.</title>
        <authorList>
            <person name="Kim J.H."/>
            <person name="Oh H.-M."/>
        </authorList>
    </citation>
    <scope>NUCLEOTIDE SEQUENCE [LARGE SCALE GENOMIC DNA]</scope>
    <source>
        <strain evidence="17 18">KOPRI26562</strain>
    </source>
</reference>
<evidence type="ECO:0000256" key="1">
    <source>
        <dbReference type="ARBA" id="ARBA00000829"/>
    </source>
</evidence>
<dbReference type="InterPro" id="IPR006102">
    <property type="entry name" value="Ig-like_GH2"/>
</dbReference>
<sequence length="863" mass="97395">MLGESSFRASASIHSPSREVYMTVFAPWLLHDFAPGEGERQQAHTPALDTESWLPVAVPGDVHRTLVAAGRLPEPFYDRNEPEADWIQEREWWYRTILTGPHDALAPDERLRLVFDGVDTYATYYLNGEVLGESRNMFREHDFDVTDSLRPGPNTLAVRLDPPLQHVELAQVPAWDPEIIKPKVAMRKAQFGYGWDWGPVLPTFGLWRGVELRRERAARLTGVQFATVSLNAAHTFAVVTASAEVERFATDAPLSAEFTLTLPSGEAMTRQLTLEAGQTAGEVSFELRDPALWWTRDLGTPALHGLEVRLLLDDQPLDQLSQKVGVRTLHLDQSPDADEPGTRFFRFVLNGLPIFARGANWIPADSFVGTLTRERYEPLIRLAQQGHMNMLRVWGGGVYEHDAFYDLCDELGLLVWQDFMFACAPYPETDELAREVRAEAEYQVRRLRSHASLALWCGNNENQWIQEMRYLTRATGDLYYAKILPEVVAALDGQVPYWPGSPYGGNDHNSMLDGDRHNWDVWHGQRPIVRQFGDPIGLDRTLEGVSYRNYAVDLGRFISEFGMHAAPALRTLRRVIPEGELYHHSPSMDHHNKDNPKNKGDALMEGTTGLPGDLAEYLLFSQVAQAEGLKFGIEHYRRRMPHCSGALIWQLNDCWPVLSWSVIDSDNVPKAGYWFARRAFAPLLASVKTLEDGGAEVWLTSERREEVRDTLTVRLMDVAGQTLWTRDVDAGISHGQSHSVLRLEAGELQADGGHYLRLESRGGHFEASTHFFVEIKDLRLPQTLPTLEARAQPDGSLSLSVTASQYSYLVHFTSDEVIGFSDNFFDLEAGQSRTITATHPDRALRPEDVELKMFQARQPQPQP</sequence>
<evidence type="ECO:0000313" key="18">
    <source>
        <dbReference type="Proteomes" id="UP000186607"/>
    </source>
</evidence>
<comment type="similarity">
    <text evidence="10">Belongs to the glycosyl hydrolase 2 family. Beta-mannosidase B subfamily.</text>
</comment>
<evidence type="ECO:0000313" key="17">
    <source>
        <dbReference type="EMBL" id="OLV17340.1"/>
    </source>
</evidence>
<evidence type="ECO:0000259" key="13">
    <source>
        <dbReference type="Pfam" id="PF00703"/>
    </source>
</evidence>
<evidence type="ECO:0000256" key="12">
    <source>
        <dbReference type="ARBA" id="ARBA00041614"/>
    </source>
</evidence>
<evidence type="ECO:0000259" key="14">
    <source>
        <dbReference type="Pfam" id="PF17753"/>
    </source>
</evidence>
<dbReference type="InterPro" id="IPR054593">
    <property type="entry name" value="Beta-mannosidase-like_N2"/>
</dbReference>
<keyword evidence="6" id="KW-0964">Secreted</keyword>
<feature type="domain" description="Beta-mannosidase-like galactose-binding" evidence="16">
    <location>
        <begin position="49"/>
        <end position="208"/>
    </location>
</feature>
<comment type="caution">
    <text evidence="17">The sequence shown here is derived from an EMBL/GenBank/DDBJ whole genome shotgun (WGS) entry which is preliminary data.</text>
</comment>
<dbReference type="InterPro" id="IPR041447">
    <property type="entry name" value="Mannosidase_ig"/>
</dbReference>
<dbReference type="Gene3D" id="2.60.40.10">
    <property type="entry name" value="Immunoglobulins"/>
    <property type="match status" value="2"/>
</dbReference>
<evidence type="ECO:0000256" key="3">
    <source>
        <dbReference type="ARBA" id="ARBA00004740"/>
    </source>
</evidence>
<dbReference type="Pfam" id="PF17786">
    <property type="entry name" value="Mannosidase_ig"/>
    <property type="match status" value="1"/>
</dbReference>
<comment type="subcellular location">
    <subcellularLocation>
        <location evidence="2">Secreted</location>
    </subcellularLocation>
</comment>
<dbReference type="FunFam" id="3.20.20.80:FF:000050">
    <property type="entry name" value="Beta-mannosidase B"/>
    <property type="match status" value="1"/>
</dbReference>
<keyword evidence="8" id="KW-0325">Glycoprotein</keyword>
<dbReference type="PANTHER" id="PTHR43730:SF1">
    <property type="entry name" value="BETA-MANNOSIDASE"/>
    <property type="match status" value="1"/>
</dbReference>
<dbReference type="InterPro" id="IPR050887">
    <property type="entry name" value="Beta-mannosidase_GH2"/>
</dbReference>
<dbReference type="PANTHER" id="PTHR43730">
    <property type="entry name" value="BETA-MANNOSIDASE"/>
    <property type="match status" value="1"/>
</dbReference>
<dbReference type="InterPro" id="IPR036156">
    <property type="entry name" value="Beta-gal/glucu_dom_sf"/>
</dbReference>
<feature type="domain" description="Beta-mannosidase Ig-fold" evidence="14">
    <location>
        <begin position="785"/>
        <end position="839"/>
    </location>
</feature>
<proteinExistence type="inferred from homology"/>
<keyword evidence="18" id="KW-1185">Reference proteome</keyword>
<dbReference type="SUPFAM" id="SSF49303">
    <property type="entry name" value="beta-Galactosidase/glucuronidase domain"/>
    <property type="match status" value="3"/>
</dbReference>
<dbReference type="SUPFAM" id="SSF49785">
    <property type="entry name" value="Galactose-binding domain-like"/>
    <property type="match status" value="1"/>
</dbReference>
<evidence type="ECO:0000259" key="15">
    <source>
        <dbReference type="Pfam" id="PF17786"/>
    </source>
</evidence>
<accession>A0A1U7NWQ7</accession>
<dbReference type="Proteomes" id="UP000186607">
    <property type="component" value="Unassembled WGS sequence"/>
</dbReference>
<dbReference type="SUPFAM" id="SSF51445">
    <property type="entry name" value="(Trans)glycosidases"/>
    <property type="match status" value="1"/>
</dbReference>
<dbReference type="GO" id="GO:0005975">
    <property type="term" value="P:carbohydrate metabolic process"/>
    <property type="evidence" value="ECO:0007669"/>
    <property type="project" value="InterPro"/>
</dbReference>
<dbReference type="InterPro" id="IPR041625">
    <property type="entry name" value="Beta-mannosidase_Ig"/>
</dbReference>
<dbReference type="InterPro" id="IPR008979">
    <property type="entry name" value="Galactose-bd-like_sf"/>
</dbReference>
<evidence type="ECO:0000259" key="16">
    <source>
        <dbReference type="Pfam" id="PF22666"/>
    </source>
</evidence>
<comment type="catalytic activity">
    <reaction evidence="1">
        <text>Hydrolysis of terminal, non-reducing beta-D-mannose residues in beta-D-mannosides.</text>
        <dbReference type="EC" id="3.2.1.25"/>
    </reaction>
</comment>
<dbReference type="Pfam" id="PF17753">
    <property type="entry name" value="Ig_mannosidase"/>
    <property type="match status" value="1"/>
</dbReference>
<dbReference type="Pfam" id="PF00703">
    <property type="entry name" value="Glyco_hydro_2"/>
    <property type="match status" value="1"/>
</dbReference>
<dbReference type="AlphaFoldDB" id="A0A1U7NWQ7"/>
<dbReference type="InterPro" id="IPR017853">
    <property type="entry name" value="GH"/>
</dbReference>
<evidence type="ECO:0000256" key="2">
    <source>
        <dbReference type="ARBA" id="ARBA00004613"/>
    </source>
</evidence>
<feature type="domain" description="Mannosidase Ig/CBM-like" evidence="15">
    <location>
        <begin position="695"/>
        <end position="777"/>
    </location>
</feature>
<dbReference type="GO" id="GO:0004567">
    <property type="term" value="F:beta-mannosidase activity"/>
    <property type="evidence" value="ECO:0007669"/>
    <property type="project" value="UniProtKB-EC"/>
</dbReference>
<evidence type="ECO:0000256" key="4">
    <source>
        <dbReference type="ARBA" id="ARBA00011738"/>
    </source>
</evidence>
<dbReference type="GO" id="GO:0006516">
    <property type="term" value="P:glycoprotein catabolic process"/>
    <property type="evidence" value="ECO:0007669"/>
    <property type="project" value="TreeGrafter"/>
</dbReference>
<comment type="subunit">
    <text evidence="4">Homodimer.</text>
</comment>
<protein>
    <recommendedName>
        <fullName evidence="11">Beta-mannosidase B</fullName>
        <ecNumber evidence="5">3.2.1.25</ecNumber>
    </recommendedName>
    <alternativeName>
        <fullName evidence="12">Mannanase B</fullName>
    </alternativeName>
</protein>
<dbReference type="EC" id="3.2.1.25" evidence="5"/>
<comment type="pathway">
    <text evidence="3">Glycan metabolism; N-glycan degradation.</text>
</comment>
<organism evidence="17 18">
    <name type="scientific">Deinococcus marmoris</name>
    <dbReference type="NCBI Taxonomy" id="249408"/>
    <lineage>
        <taxon>Bacteria</taxon>
        <taxon>Thermotogati</taxon>
        <taxon>Deinococcota</taxon>
        <taxon>Deinococci</taxon>
        <taxon>Deinococcales</taxon>
        <taxon>Deinococcaceae</taxon>
        <taxon>Deinococcus</taxon>
    </lineage>
</organism>
<dbReference type="Gene3D" id="2.60.120.260">
    <property type="entry name" value="Galactose-binding domain-like"/>
    <property type="match status" value="1"/>
</dbReference>
<dbReference type="GO" id="GO:0005576">
    <property type="term" value="C:extracellular region"/>
    <property type="evidence" value="ECO:0007669"/>
    <property type="project" value="UniProtKB-SubCell"/>
</dbReference>
<evidence type="ECO:0000256" key="7">
    <source>
        <dbReference type="ARBA" id="ARBA00022801"/>
    </source>
</evidence>
<evidence type="ECO:0000256" key="6">
    <source>
        <dbReference type="ARBA" id="ARBA00022525"/>
    </source>
</evidence>
<name>A0A1U7NWQ7_9DEIO</name>
<evidence type="ECO:0000256" key="9">
    <source>
        <dbReference type="ARBA" id="ARBA00023295"/>
    </source>
</evidence>
<dbReference type="EMBL" id="MSTI01000104">
    <property type="protein sequence ID" value="OLV17340.1"/>
    <property type="molecule type" value="Genomic_DNA"/>
</dbReference>
<keyword evidence="7" id="KW-0378">Hydrolase</keyword>
<dbReference type="InterPro" id="IPR013783">
    <property type="entry name" value="Ig-like_fold"/>
</dbReference>
<dbReference type="Pfam" id="PF22666">
    <property type="entry name" value="Glyco_hydro_2_N2"/>
    <property type="match status" value="1"/>
</dbReference>
<evidence type="ECO:0000256" key="10">
    <source>
        <dbReference type="ARBA" id="ARBA00038429"/>
    </source>
</evidence>
<evidence type="ECO:0000256" key="8">
    <source>
        <dbReference type="ARBA" id="ARBA00023180"/>
    </source>
</evidence>
<evidence type="ECO:0000256" key="11">
    <source>
        <dbReference type="ARBA" id="ARBA00041069"/>
    </source>
</evidence>
<feature type="domain" description="Glycoside hydrolase family 2 immunoglobulin-like beta-sandwich" evidence="13">
    <location>
        <begin position="245"/>
        <end position="327"/>
    </location>
</feature>
<dbReference type="Gene3D" id="3.20.20.80">
    <property type="entry name" value="Glycosidases"/>
    <property type="match status" value="1"/>
</dbReference>